<evidence type="ECO:0000256" key="12">
    <source>
        <dbReference type="ARBA" id="ARBA00022982"/>
    </source>
</evidence>
<evidence type="ECO:0000256" key="9">
    <source>
        <dbReference type="ARBA" id="ARBA00022532"/>
    </source>
</evidence>
<dbReference type="Gene3D" id="1.10.1060.10">
    <property type="entry name" value="Alpha-helical ferredoxin"/>
    <property type="match status" value="1"/>
</dbReference>
<evidence type="ECO:0000259" key="19">
    <source>
        <dbReference type="PROSITE" id="PS51085"/>
    </source>
</evidence>
<keyword evidence="10 18" id="KW-0001">2Fe-2S</keyword>
<dbReference type="GO" id="GO:0006099">
    <property type="term" value="P:tricarboxylic acid cycle"/>
    <property type="evidence" value="ECO:0007669"/>
    <property type="project" value="UniProtKB-UniPathway"/>
</dbReference>
<evidence type="ECO:0000256" key="7">
    <source>
        <dbReference type="ARBA" id="ARBA00022448"/>
    </source>
</evidence>
<comment type="cofactor">
    <cofactor evidence="18">
        <name>[4Fe-4S] cluster</name>
        <dbReference type="ChEBI" id="CHEBI:49883"/>
    </cofactor>
    <text evidence="18">Binds 1 [4Fe-4S] cluster.</text>
</comment>
<dbReference type="NCBIfam" id="TIGR00384">
    <property type="entry name" value="dhsB"/>
    <property type="match status" value="1"/>
</dbReference>
<dbReference type="InterPro" id="IPR006058">
    <property type="entry name" value="2Fe2S_fd_BS"/>
</dbReference>
<keyword evidence="8 18" id="KW-0004">4Fe-4S</keyword>
<evidence type="ECO:0000256" key="18">
    <source>
        <dbReference type="RuleBase" id="RU361237"/>
    </source>
</evidence>
<keyword evidence="18" id="KW-0496">Mitochondrion</keyword>
<feature type="domain" description="4Fe-4S ferredoxin-type" evidence="20">
    <location>
        <begin position="196"/>
        <end position="226"/>
    </location>
</feature>
<evidence type="ECO:0000256" key="4">
    <source>
        <dbReference type="ARBA" id="ARBA00011421"/>
    </source>
</evidence>
<evidence type="ECO:0000256" key="1">
    <source>
        <dbReference type="ARBA" id="ARBA00004443"/>
    </source>
</evidence>
<evidence type="ECO:0000256" key="2">
    <source>
        <dbReference type="ARBA" id="ARBA00004788"/>
    </source>
</evidence>
<keyword evidence="11 18" id="KW-0479">Metal-binding</keyword>
<evidence type="ECO:0000259" key="20">
    <source>
        <dbReference type="PROSITE" id="PS51379"/>
    </source>
</evidence>
<evidence type="ECO:0000256" key="16">
    <source>
        <dbReference type="ARBA" id="ARBA00023291"/>
    </source>
</evidence>
<dbReference type="PANTHER" id="PTHR11921">
    <property type="entry name" value="SUCCINATE DEHYDROGENASE IRON-SULFUR PROTEIN"/>
    <property type="match status" value="1"/>
</dbReference>
<feature type="domain" description="2Fe-2S ferredoxin-type" evidence="19">
    <location>
        <begin position="40"/>
        <end position="130"/>
    </location>
</feature>
<keyword evidence="15 18" id="KW-0411">Iron-sulfur</keyword>
<keyword evidence="14 18" id="KW-0408">Iron</keyword>
<dbReference type="UniPathway" id="UPA00223">
    <property type="reaction ID" value="UER01006"/>
</dbReference>
<accession>A0A238FDS4</accession>
<keyword evidence="12" id="KW-0249">Electron transport</keyword>
<protein>
    <recommendedName>
        <fullName evidence="6 18">Succinate dehydrogenase [ubiquinone] iron-sulfur subunit, mitochondrial</fullName>
        <ecNumber evidence="5 18">1.3.5.1</ecNumber>
    </recommendedName>
</protein>
<evidence type="ECO:0000256" key="17">
    <source>
        <dbReference type="ARBA" id="ARBA00049220"/>
    </source>
</evidence>
<gene>
    <name evidence="21" type="ORF">BQ2448_1428</name>
</gene>
<dbReference type="PROSITE" id="PS51379">
    <property type="entry name" value="4FE4S_FER_2"/>
    <property type="match status" value="1"/>
</dbReference>
<dbReference type="GO" id="GO:0009055">
    <property type="term" value="F:electron transfer activity"/>
    <property type="evidence" value="ECO:0007669"/>
    <property type="project" value="InterPro"/>
</dbReference>
<dbReference type="SUPFAM" id="SSF46548">
    <property type="entry name" value="alpha-helical ferredoxin"/>
    <property type="match status" value="1"/>
</dbReference>
<dbReference type="Pfam" id="PF13534">
    <property type="entry name" value="Fer4_17"/>
    <property type="match status" value="1"/>
</dbReference>
<evidence type="ECO:0000256" key="11">
    <source>
        <dbReference type="ARBA" id="ARBA00022723"/>
    </source>
</evidence>
<dbReference type="InterPro" id="IPR009051">
    <property type="entry name" value="Helical_ferredxn"/>
</dbReference>
<evidence type="ECO:0000256" key="8">
    <source>
        <dbReference type="ARBA" id="ARBA00022485"/>
    </source>
</evidence>
<dbReference type="InterPro" id="IPR017896">
    <property type="entry name" value="4Fe4S_Fe-S-bd"/>
</dbReference>
<keyword evidence="7" id="KW-0813">Transport</keyword>
<evidence type="ECO:0000256" key="10">
    <source>
        <dbReference type="ARBA" id="ARBA00022714"/>
    </source>
</evidence>
<keyword evidence="22" id="KW-1185">Reference proteome</keyword>
<dbReference type="InterPro" id="IPR012675">
    <property type="entry name" value="Beta-grasp_dom_sf"/>
</dbReference>
<keyword evidence="18" id="KW-0999">Mitochondrion inner membrane</keyword>
<comment type="similarity">
    <text evidence="3 18">Belongs to the succinate dehydrogenase/fumarate reductase iron-sulfur protein family.</text>
</comment>
<sequence>MSLSMFSSVAKRSLQSTSRATRTLATAASSSDKPAQLKTFQIYRWNPDQPAEKPHLQSYQIDMSKCGPMVLDAILKIKNELDPTLTFRRSCREGICGSCAMNIDGVNTLACLKRIEKDNKDMKIYPLPHSQSIDSVIYAAGRAVSLMILLRRATVYIIKDLVPDMTQFYKQYKAIEPFLQAEKPADGKEHLQSREDRKKLDGMYECILCACCSTSCPSYWWNQDAGYLGPAVLMQAYRWIADSRDQMTSKRLEKLQNPFSLYRCHTIFNCTKTCPKGLNPAKAIAALKQEMSTA</sequence>
<comment type="function">
    <text evidence="18">Iron-sulfur protein (IP) subunit of succinate dehydrogenase (SDH) that is involved in complex II of the mitochondrial electron transport chain and is responsible for transferring electrons from succinate to ubiquinone (coenzyme Q).</text>
</comment>
<dbReference type="AlphaFoldDB" id="A0A238FDS4"/>
<dbReference type="GO" id="GO:0051538">
    <property type="term" value="F:3 iron, 4 sulfur cluster binding"/>
    <property type="evidence" value="ECO:0007669"/>
    <property type="project" value="UniProtKB-KW"/>
</dbReference>
<reference evidence="22" key="1">
    <citation type="submission" date="2016-09" db="EMBL/GenBank/DDBJ databases">
        <authorList>
            <person name="Jeantristanb JTB J.-T."/>
            <person name="Ricardo R."/>
        </authorList>
    </citation>
    <scope>NUCLEOTIDE SEQUENCE [LARGE SCALE GENOMIC DNA]</scope>
</reference>
<comment type="subunit">
    <text evidence="4">Component of complex II composed of four subunits: a flavoprotein (FP), an iron-sulfur protein (IP), and a cytochrome b composed of a large and a small subunit.</text>
</comment>
<evidence type="ECO:0000313" key="21">
    <source>
        <dbReference type="EMBL" id="SCV70034.1"/>
    </source>
</evidence>
<dbReference type="InterPro" id="IPR050573">
    <property type="entry name" value="SDH/FRD_Iron-Sulfur"/>
</dbReference>
<dbReference type="GO" id="GO:0046872">
    <property type="term" value="F:metal ion binding"/>
    <property type="evidence" value="ECO:0007669"/>
    <property type="project" value="UniProtKB-KW"/>
</dbReference>
<keyword evidence="13" id="KW-0560">Oxidoreductase</keyword>
<comment type="cofactor">
    <cofactor evidence="18">
        <name>[3Fe-4S] cluster</name>
        <dbReference type="ChEBI" id="CHEBI:21137"/>
    </cofactor>
    <text evidence="18">Binds 1 [3Fe-4S] cluster.</text>
</comment>
<keyword evidence="9" id="KW-0816">Tricarboxylic acid cycle</keyword>
<organism evidence="21 22">
    <name type="scientific">Microbotryum intermedium</name>
    <dbReference type="NCBI Taxonomy" id="269621"/>
    <lineage>
        <taxon>Eukaryota</taxon>
        <taxon>Fungi</taxon>
        <taxon>Dikarya</taxon>
        <taxon>Basidiomycota</taxon>
        <taxon>Pucciniomycotina</taxon>
        <taxon>Microbotryomycetes</taxon>
        <taxon>Microbotryales</taxon>
        <taxon>Microbotryaceae</taxon>
        <taxon>Microbotryum</taxon>
    </lineage>
</organism>
<dbReference type="CDD" id="cd00207">
    <property type="entry name" value="fer2"/>
    <property type="match status" value="1"/>
</dbReference>
<comment type="subcellular location">
    <subcellularLocation>
        <location evidence="1 18">Mitochondrion inner membrane</location>
        <topology evidence="1 18">Peripheral membrane protein</topology>
        <orientation evidence="1 18">Matrix side</orientation>
    </subcellularLocation>
</comment>
<evidence type="ECO:0000313" key="22">
    <source>
        <dbReference type="Proteomes" id="UP000198372"/>
    </source>
</evidence>
<dbReference type="GO" id="GO:0022904">
    <property type="term" value="P:respiratory electron transport chain"/>
    <property type="evidence" value="ECO:0007669"/>
    <property type="project" value="TreeGrafter"/>
</dbReference>
<evidence type="ECO:0000256" key="14">
    <source>
        <dbReference type="ARBA" id="ARBA00023004"/>
    </source>
</evidence>
<dbReference type="Pfam" id="PF13085">
    <property type="entry name" value="Fer2_3"/>
    <property type="match status" value="1"/>
</dbReference>
<dbReference type="PROSITE" id="PS51085">
    <property type="entry name" value="2FE2S_FER_2"/>
    <property type="match status" value="1"/>
</dbReference>
<dbReference type="InterPro" id="IPR001041">
    <property type="entry name" value="2Fe-2S_ferredoxin-type"/>
</dbReference>
<dbReference type="InterPro" id="IPR004489">
    <property type="entry name" value="Succ_DH/fum_Rdtase_Fe-S"/>
</dbReference>
<dbReference type="Proteomes" id="UP000198372">
    <property type="component" value="Unassembled WGS sequence"/>
</dbReference>
<dbReference type="GO" id="GO:0051537">
    <property type="term" value="F:2 iron, 2 sulfur cluster binding"/>
    <property type="evidence" value="ECO:0007669"/>
    <property type="project" value="UniProtKB-KW"/>
</dbReference>
<evidence type="ECO:0000256" key="13">
    <source>
        <dbReference type="ARBA" id="ARBA00023002"/>
    </source>
</evidence>
<evidence type="ECO:0000256" key="15">
    <source>
        <dbReference type="ARBA" id="ARBA00023014"/>
    </source>
</evidence>
<dbReference type="FunFam" id="3.10.20.30:FF:000007">
    <property type="entry name" value="Succinate dehydrogenase [ubiquinone] iron-sulfur subunit, mitochondrial"/>
    <property type="match status" value="1"/>
</dbReference>
<dbReference type="GO" id="GO:0005743">
    <property type="term" value="C:mitochondrial inner membrane"/>
    <property type="evidence" value="ECO:0007669"/>
    <property type="project" value="UniProtKB-SubCell"/>
</dbReference>
<dbReference type="PROSITE" id="PS00198">
    <property type="entry name" value="4FE4S_FER_1"/>
    <property type="match status" value="1"/>
</dbReference>
<dbReference type="EC" id="1.3.5.1" evidence="5 18"/>
<dbReference type="InterPro" id="IPR036010">
    <property type="entry name" value="2Fe-2S_ferredoxin-like_sf"/>
</dbReference>
<dbReference type="PANTHER" id="PTHR11921:SF29">
    <property type="entry name" value="SUCCINATE DEHYDROGENASE [UBIQUINONE] IRON-SULFUR SUBUNIT, MITOCHONDRIAL"/>
    <property type="match status" value="1"/>
</dbReference>
<dbReference type="InterPro" id="IPR017900">
    <property type="entry name" value="4Fe4S_Fe_S_CS"/>
</dbReference>
<dbReference type="GO" id="GO:0051539">
    <property type="term" value="F:4 iron, 4 sulfur cluster binding"/>
    <property type="evidence" value="ECO:0007669"/>
    <property type="project" value="UniProtKB-KW"/>
</dbReference>
<comment type="cofactor">
    <cofactor evidence="18">
        <name>[2Fe-2S] cluster</name>
        <dbReference type="ChEBI" id="CHEBI:190135"/>
    </cofactor>
    <text evidence="18">Binds 1 [2Fe-2S] cluster.</text>
</comment>
<proteinExistence type="inferred from homology"/>
<dbReference type="SUPFAM" id="SSF54292">
    <property type="entry name" value="2Fe-2S ferredoxin-like"/>
    <property type="match status" value="1"/>
</dbReference>
<keyword evidence="16 18" id="KW-0003">3Fe-4S</keyword>
<dbReference type="PROSITE" id="PS00197">
    <property type="entry name" value="2FE2S_FER_1"/>
    <property type="match status" value="1"/>
</dbReference>
<dbReference type="GO" id="GO:0008177">
    <property type="term" value="F:succinate dehydrogenase (quinone) activity"/>
    <property type="evidence" value="ECO:0007669"/>
    <property type="project" value="UniProtKB-EC"/>
</dbReference>
<name>A0A238FDS4_9BASI</name>
<dbReference type="InterPro" id="IPR025192">
    <property type="entry name" value="Succ_DH/fum_Rdtase_N"/>
</dbReference>
<evidence type="ECO:0000256" key="5">
    <source>
        <dbReference type="ARBA" id="ARBA00012792"/>
    </source>
</evidence>
<dbReference type="Gene3D" id="3.10.20.30">
    <property type="match status" value="1"/>
</dbReference>
<comment type="pathway">
    <text evidence="2 18">Carbohydrate metabolism; tricarboxylic acid cycle; fumarate from succinate (eukaryal route): step 1/1.</text>
</comment>
<dbReference type="EMBL" id="FMSP01000005">
    <property type="protein sequence ID" value="SCV70034.1"/>
    <property type="molecule type" value="Genomic_DNA"/>
</dbReference>
<dbReference type="FunFam" id="1.10.1060.10:FF:000001">
    <property type="entry name" value="Succinate dehydrogenase iron-sulfur subunit SdhB"/>
    <property type="match status" value="1"/>
</dbReference>
<evidence type="ECO:0000256" key="6">
    <source>
        <dbReference type="ARBA" id="ARBA00016766"/>
    </source>
</evidence>
<dbReference type="OrthoDB" id="1696654at2759"/>
<evidence type="ECO:0000256" key="3">
    <source>
        <dbReference type="ARBA" id="ARBA00009433"/>
    </source>
</evidence>
<keyword evidence="18" id="KW-0472">Membrane</keyword>
<comment type="catalytic activity">
    <reaction evidence="17">
        <text>a quinone + succinate = fumarate + a quinol</text>
        <dbReference type="Rhea" id="RHEA:40523"/>
        <dbReference type="ChEBI" id="CHEBI:24646"/>
        <dbReference type="ChEBI" id="CHEBI:29806"/>
        <dbReference type="ChEBI" id="CHEBI:30031"/>
        <dbReference type="ChEBI" id="CHEBI:132124"/>
        <dbReference type="EC" id="1.3.5.1"/>
    </reaction>
</comment>
<dbReference type="STRING" id="269621.A0A238FDS4"/>